<dbReference type="Gene3D" id="1.20.1560.10">
    <property type="entry name" value="ABC transporter type 1, transmembrane domain"/>
    <property type="match status" value="1"/>
</dbReference>
<evidence type="ECO:0000256" key="5">
    <source>
        <dbReference type="ARBA" id="ARBA00022840"/>
    </source>
</evidence>
<dbReference type="InterPro" id="IPR036640">
    <property type="entry name" value="ABC1_TM_sf"/>
</dbReference>
<evidence type="ECO:0000259" key="10">
    <source>
        <dbReference type="PROSITE" id="PS50929"/>
    </source>
</evidence>
<reference evidence="12" key="1">
    <citation type="submission" date="2014-09" db="EMBL/GenBank/DDBJ databases">
        <authorList>
            <person name="Hjerde E."/>
        </authorList>
    </citation>
    <scope>NUCLEOTIDE SEQUENCE [LARGE SCALE GENOMIC DNA]</scope>
    <source>
        <strain evidence="12">06/09/139</strain>
    </source>
</reference>
<dbReference type="EMBL" id="LN554847">
    <property type="protein sequence ID" value="CED56689.1"/>
    <property type="molecule type" value="Genomic_DNA"/>
</dbReference>
<keyword evidence="4" id="KW-0547">Nucleotide-binding</keyword>
<dbReference type="GO" id="GO:0005886">
    <property type="term" value="C:plasma membrane"/>
    <property type="evidence" value="ECO:0007669"/>
    <property type="project" value="UniProtKB-SubCell"/>
</dbReference>
<evidence type="ECO:0000313" key="12">
    <source>
        <dbReference type="Proteomes" id="UP000032427"/>
    </source>
</evidence>
<dbReference type="HOGENOM" id="CLU_007587_6_1_6"/>
<gene>
    <name evidence="11" type="ORF">AWOD_II_0030</name>
</gene>
<keyword evidence="6 8" id="KW-1133">Transmembrane helix</keyword>
<organism evidence="11 12">
    <name type="scientific">Aliivibrio wodanis</name>
    <dbReference type="NCBI Taxonomy" id="80852"/>
    <lineage>
        <taxon>Bacteria</taxon>
        <taxon>Pseudomonadati</taxon>
        <taxon>Pseudomonadota</taxon>
        <taxon>Gammaproteobacteria</taxon>
        <taxon>Vibrionales</taxon>
        <taxon>Vibrionaceae</taxon>
        <taxon>Aliivibrio</taxon>
    </lineage>
</organism>
<dbReference type="GeneID" id="28542277"/>
<dbReference type="PROSITE" id="PS00211">
    <property type="entry name" value="ABC_TRANSPORTER_1"/>
    <property type="match status" value="1"/>
</dbReference>
<dbReference type="InterPro" id="IPR003593">
    <property type="entry name" value="AAA+_ATPase"/>
</dbReference>
<dbReference type="Gene3D" id="3.40.50.300">
    <property type="entry name" value="P-loop containing nucleotide triphosphate hydrolases"/>
    <property type="match status" value="1"/>
</dbReference>
<keyword evidence="5 11" id="KW-0067">ATP-binding</keyword>
<feature type="transmembrane region" description="Helical" evidence="8">
    <location>
        <begin position="75"/>
        <end position="98"/>
    </location>
</feature>
<dbReference type="AlphaFoldDB" id="A0A090IBA5"/>
<feature type="transmembrane region" description="Helical" evidence="8">
    <location>
        <begin position="158"/>
        <end position="177"/>
    </location>
</feature>
<evidence type="ECO:0000256" key="2">
    <source>
        <dbReference type="ARBA" id="ARBA00022448"/>
    </source>
</evidence>
<dbReference type="STRING" id="80852.AWOD_II_0030"/>
<keyword evidence="12" id="KW-1185">Reference proteome</keyword>
<dbReference type="Pfam" id="PF00005">
    <property type="entry name" value="ABC_tran"/>
    <property type="match status" value="1"/>
</dbReference>
<evidence type="ECO:0000256" key="4">
    <source>
        <dbReference type="ARBA" id="ARBA00022741"/>
    </source>
</evidence>
<dbReference type="InterPro" id="IPR027417">
    <property type="entry name" value="P-loop_NTPase"/>
</dbReference>
<keyword evidence="7 8" id="KW-0472">Membrane</keyword>
<feature type="transmembrane region" description="Helical" evidence="8">
    <location>
        <begin position="189"/>
        <end position="209"/>
    </location>
</feature>
<evidence type="ECO:0000256" key="3">
    <source>
        <dbReference type="ARBA" id="ARBA00022692"/>
    </source>
</evidence>
<dbReference type="Pfam" id="PF06472">
    <property type="entry name" value="ABC_membrane_2"/>
    <property type="match status" value="1"/>
</dbReference>
<dbReference type="InterPro" id="IPR050835">
    <property type="entry name" value="ABC_transporter_sub-D"/>
</dbReference>
<dbReference type="SUPFAM" id="SSF52540">
    <property type="entry name" value="P-loop containing nucleoside triphosphate hydrolases"/>
    <property type="match status" value="1"/>
</dbReference>
<evidence type="ECO:0000259" key="9">
    <source>
        <dbReference type="PROSITE" id="PS50893"/>
    </source>
</evidence>
<evidence type="ECO:0000313" key="11">
    <source>
        <dbReference type="EMBL" id="CED56689.1"/>
    </source>
</evidence>
<evidence type="ECO:0000256" key="1">
    <source>
        <dbReference type="ARBA" id="ARBA00004651"/>
    </source>
</evidence>
<dbReference type="SMART" id="SM00382">
    <property type="entry name" value="AAA"/>
    <property type="match status" value="1"/>
</dbReference>
<dbReference type="PATRIC" id="fig|80852.17.peg.2764"/>
<protein>
    <submittedName>
        <fullName evidence="11">ABC transporter, ATP-binding protein</fullName>
    </submittedName>
</protein>
<sequence length="568" mass="65298">MSNQANLTLRNKPFLSQVWSLAKPYWQSDEKLIAWLLLGFVVGLNYLIVEVAVFYSNWNRDFFNLMQNKEWHNFWSMLGQFVLIMGIYTLVDLAEEYLRRTLRIRWRRWLTHAFLQQWLGDKRLYRHQLAYPTSDNPDQRISQDVKDFCDNTLSMGLGLLRTVTSLFSFIVILWNLSGSVTFELAGSEWVISGYMVWVAIVYSIIGTWLTHKIAKRLVPLNFEQEKSEADFRFHLMRVREHAESIALQRGESAEEKRTHHLFSKVWDNWQQLTGMKLKYNAFTSGYNEGARIFPYLVASPRLMSGALQLGDMMQTATGFYRVQEAFSWFVDSYESVADWRAVTDRLIAFHTQLEALPSNSPLQQSEQPTWRNLDIYSPSQQPLVTAQTGEILQAITIKGASGSGKSTFLRTLAGLWPYHNGQISMPNDAICMFVPQRPYLPNATLREILLYPTNDQSTSDSVLITALEKAGISKFTAQLDEKANWQQNVSGGELQKIMLARALIEKPTWLFLDEALSALDPESYNSIKQVMASSLPSTHVVEISHREEGKEETQELILCPHTQSLKFS</sequence>
<evidence type="ECO:0000256" key="7">
    <source>
        <dbReference type="ARBA" id="ARBA00023136"/>
    </source>
</evidence>
<dbReference type="PROSITE" id="PS50929">
    <property type="entry name" value="ABC_TM1F"/>
    <property type="match status" value="1"/>
</dbReference>
<dbReference type="OrthoDB" id="8233587at2"/>
<dbReference type="GO" id="GO:0016887">
    <property type="term" value="F:ATP hydrolysis activity"/>
    <property type="evidence" value="ECO:0007669"/>
    <property type="project" value="InterPro"/>
</dbReference>
<evidence type="ECO:0000256" key="6">
    <source>
        <dbReference type="ARBA" id="ARBA00022989"/>
    </source>
</evidence>
<feature type="domain" description="ABC transmembrane type-1" evidence="10">
    <location>
        <begin position="65"/>
        <end position="338"/>
    </location>
</feature>
<feature type="domain" description="ABC transporter" evidence="9">
    <location>
        <begin position="363"/>
        <end position="566"/>
    </location>
</feature>
<dbReference type="InterPro" id="IPR017871">
    <property type="entry name" value="ABC_transporter-like_CS"/>
</dbReference>
<keyword evidence="2" id="KW-0813">Transport</keyword>
<keyword evidence="3 8" id="KW-0812">Transmembrane</keyword>
<dbReference type="PROSITE" id="PS50893">
    <property type="entry name" value="ABC_TRANSPORTER_2"/>
    <property type="match status" value="1"/>
</dbReference>
<dbReference type="GO" id="GO:0140359">
    <property type="term" value="F:ABC-type transporter activity"/>
    <property type="evidence" value="ECO:0007669"/>
    <property type="project" value="InterPro"/>
</dbReference>
<accession>A0A090IBA5</accession>
<dbReference type="GO" id="GO:0005524">
    <property type="term" value="F:ATP binding"/>
    <property type="evidence" value="ECO:0007669"/>
    <property type="project" value="UniProtKB-KW"/>
</dbReference>
<feature type="transmembrane region" description="Helical" evidence="8">
    <location>
        <begin position="32"/>
        <end position="55"/>
    </location>
</feature>
<dbReference type="Proteomes" id="UP000032427">
    <property type="component" value="Chromosome 2"/>
</dbReference>
<dbReference type="PANTHER" id="PTHR11384:SF59">
    <property type="entry name" value="LYSOSOMAL COBALAMIN TRANSPORTER ABCD4"/>
    <property type="match status" value="1"/>
</dbReference>
<dbReference type="SUPFAM" id="SSF90123">
    <property type="entry name" value="ABC transporter transmembrane region"/>
    <property type="match status" value="1"/>
</dbReference>
<dbReference type="InterPro" id="IPR011527">
    <property type="entry name" value="ABC1_TM_dom"/>
</dbReference>
<proteinExistence type="predicted"/>
<evidence type="ECO:0000256" key="8">
    <source>
        <dbReference type="SAM" id="Phobius"/>
    </source>
</evidence>
<comment type="subcellular location">
    <subcellularLocation>
        <location evidence="1">Cell membrane</location>
        <topology evidence="1">Multi-pass membrane protein</topology>
    </subcellularLocation>
</comment>
<dbReference type="KEGG" id="awd:AWOD_II_0030"/>
<dbReference type="PANTHER" id="PTHR11384">
    <property type="entry name" value="ATP-BINDING CASSETTE, SUB-FAMILY D MEMBER"/>
    <property type="match status" value="1"/>
</dbReference>
<dbReference type="InterPro" id="IPR003439">
    <property type="entry name" value="ABC_transporter-like_ATP-bd"/>
</dbReference>
<name>A0A090IBA5_9GAMM</name>